<evidence type="ECO:0000259" key="2">
    <source>
        <dbReference type="Pfam" id="PF14303"/>
    </source>
</evidence>
<feature type="compositionally biased region" description="Polar residues" evidence="1">
    <location>
        <begin position="1"/>
        <end position="12"/>
    </location>
</feature>
<protein>
    <submittedName>
        <fullName evidence="4">NAM-associated domain-containing protein</fullName>
    </submittedName>
</protein>
<dbReference type="EMBL" id="ADAS02000121">
    <property type="protein sequence ID" value="OAV89682.1"/>
    <property type="molecule type" value="Genomic_DNA"/>
</dbReference>
<dbReference type="EnsemblFungi" id="PTTG_07114-t43_1">
    <property type="protein sequence ID" value="PTTG_07114-t43_1-p1"/>
    <property type="gene ID" value="PTTG_07114"/>
</dbReference>
<keyword evidence="5" id="KW-1185">Reference proteome</keyword>
<gene>
    <name evidence="3" type="ORF">PTTG_07114</name>
</gene>
<evidence type="ECO:0000313" key="4">
    <source>
        <dbReference type="EnsemblFungi" id="PTTG_07114-t43_1-p1"/>
    </source>
</evidence>
<dbReference type="InterPro" id="IPR029466">
    <property type="entry name" value="NAM-associated_C"/>
</dbReference>
<dbReference type="AlphaFoldDB" id="A0A0C4F1Z3"/>
<name>A0A0C4F1Z3_PUCT1</name>
<evidence type="ECO:0000256" key="1">
    <source>
        <dbReference type="SAM" id="MobiDB-lite"/>
    </source>
</evidence>
<accession>A0A0C4F1Z3</accession>
<proteinExistence type="predicted"/>
<dbReference type="Proteomes" id="UP000005240">
    <property type="component" value="Unassembled WGS sequence"/>
</dbReference>
<sequence>MQAATLQETRLASNKALKASPPTGRSEHELITEAKDRFKSRHGRKFGFVCLWQSTLRHEAQWMITEPNFGQIDDEEAEDSDLSSDTTEEEAYDEETEDSDLSSDTTEEEVLDQGGRNTTRSSKVRGREQYHSDSEDGDGYADDMHDAENERKRLKLDDARLQLERDRIESEVMEKDISLLPDDQAREFFRLKKQSILSSLQAKINQPRSRTILAPKSATAIPRRPSS</sequence>
<feature type="domain" description="No apical meristem-associated C-terminal" evidence="2">
    <location>
        <begin position="44"/>
        <end position="196"/>
    </location>
</feature>
<reference evidence="3" key="2">
    <citation type="submission" date="2016-05" db="EMBL/GenBank/DDBJ databases">
        <title>Comparative analysis highlights variable genome content of wheat rusts and divergence of the mating loci.</title>
        <authorList>
            <person name="Cuomo C.A."/>
            <person name="Bakkeren G."/>
            <person name="Szabo L."/>
            <person name="Khalil H."/>
            <person name="Joly D."/>
            <person name="Goldberg J."/>
            <person name="Young S."/>
            <person name="Zeng Q."/>
            <person name="Fellers J."/>
        </authorList>
    </citation>
    <scope>NUCLEOTIDE SEQUENCE [LARGE SCALE GENOMIC DNA]</scope>
    <source>
        <strain evidence="3">1-1 BBBD Race 1</strain>
    </source>
</reference>
<feature type="region of interest" description="Disordered" evidence="1">
    <location>
        <begin position="67"/>
        <end position="151"/>
    </location>
</feature>
<feature type="compositionally biased region" description="Acidic residues" evidence="1">
    <location>
        <begin position="72"/>
        <end position="111"/>
    </location>
</feature>
<reference evidence="3" key="1">
    <citation type="submission" date="2009-11" db="EMBL/GenBank/DDBJ databases">
        <authorList>
            <consortium name="The Broad Institute Genome Sequencing Platform"/>
            <person name="Ward D."/>
            <person name="Feldgarden M."/>
            <person name="Earl A."/>
            <person name="Young S.K."/>
            <person name="Zeng Q."/>
            <person name="Koehrsen M."/>
            <person name="Alvarado L."/>
            <person name="Berlin A."/>
            <person name="Bochicchio J."/>
            <person name="Borenstein D."/>
            <person name="Chapman S.B."/>
            <person name="Chen Z."/>
            <person name="Engels R."/>
            <person name="Freedman E."/>
            <person name="Gellesch M."/>
            <person name="Goldberg J."/>
            <person name="Griggs A."/>
            <person name="Gujja S."/>
            <person name="Heilman E."/>
            <person name="Heiman D."/>
            <person name="Hepburn T."/>
            <person name="Howarth C."/>
            <person name="Jen D."/>
            <person name="Larson L."/>
            <person name="Lewis B."/>
            <person name="Mehta T."/>
            <person name="Park D."/>
            <person name="Pearson M."/>
            <person name="Roberts A."/>
            <person name="Saif S."/>
            <person name="Shea T."/>
            <person name="Shenoy N."/>
            <person name="Sisk P."/>
            <person name="Stolte C."/>
            <person name="Sykes S."/>
            <person name="Thomson T."/>
            <person name="Walk T."/>
            <person name="White J."/>
            <person name="Yandava C."/>
            <person name="Izard J."/>
            <person name="Baranova O.V."/>
            <person name="Blanton J.M."/>
            <person name="Tanner A.C."/>
            <person name="Dewhirst F.E."/>
            <person name="Haas B."/>
            <person name="Nusbaum C."/>
            <person name="Birren B."/>
        </authorList>
    </citation>
    <scope>NUCLEOTIDE SEQUENCE [LARGE SCALE GENOMIC DNA]</scope>
    <source>
        <strain evidence="3">1-1 BBBD Race 1</strain>
    </source>
</reference>
<evidence type="ECO:0000313" key="5">
    <source>
        <dbReference type="Proteomes" id="UP000005240"/>
    </source>
</evidence>
<reference evidence="4" key="4">
    <citation type="submission" date="2025-05" db="UniProtKB">
        <authorList>
            <consortium name="EnsemblFungi"/>
        </authorList>
    </citation>
    <scope>IDENTIFICATION</scope>
    <source>
        <strain evidence="4">isolate 1-1 / race 1 (BBBD)</strain>
    </source>
</reference>
<dbReference type="VEuPathDB" id="FungiDB:PTTG_07114"/>
<feature type="region of interest" description="Disordered" evidence="1">
    <location>
        <begin position="1"/>
        <end position="36"/>
    </location>
</feature>
<organism evidence="3">
    <name type="scientific">Puccinia triticina (isolate 1-1 / race 1 (BBBD))</name>
    <name type="common">Brown leaf rust fungus</name>
    <dbReference type="NCBI Taxonomy" id="630390"/>
    <lineage>
        <taxon>Eukaryota</taxon>
        <taxon>Fungi</taxon>
        <taxon>Dikarya</taxon>
        <taxon>Basidiomycota</taxon>
        <taxon>Pucciniomycotina</taxon>
        <taxon>Pucciniomycetes</taxon>
        <taxon>Pucciniales</taxon>
        <taxon>Pucciniaceae</taxon>
        <taxon>Puccinia</taxon>
    </lineage>
</organism>
<feature type="compositionally biased region" description="Basic and acidic residues" evidence="1">
    <location>
        <begin position="125"/>
        <end position="134"/>
    </location>
</feature>
<feature type="compositionally biased region" description="Basic and acidic residues" evidence="1">
    <location>
        <begin position="25"/>
        <end position="36"/>
    </location>
</feature>
<reference evidence="4 5" key="3">
    <citation type="journal article" date="2017" name="G3 (Bethesda)">
        <title>Comparative analysis highlights variable genome content of wheat rusts and divergence of the mating loci.</title>
        <authorList>
            <person name="Cuomo C.A."/>
            <person name="Bakkeren G."/>
            <person name="Khalil H.B."/>
            <person name="Panwar V."/>
            <person name="Joly D."/>
            <person name="Linning R."/>
            <person name="Sakthikumar S."/>
            <person name="Song X."/>
            <person name="Adiconis X."/>
            <person name="Fan L."/>
            <person name="Goldberg J.M."/>
            <person name="Levin J.Z."/>
            <person name="Young S."/>
            <person name="Zeng Q."/>
            <person name="Anikster Y."/>
            <person name="Bruce M."/>
            <person name="Wang M."/>
            <person name="Yin C."/>
            <person name="McCallum B."/>
            <person name="Szabo L.J."/>
            <person name="Hulbert S."/>
            <person name="Chen X."/>
            <person name="Fellers J.P."/>
        </authorList>
    </citation>
    <scope>NUCLEOTIDE SEQUENCE</scope>
    <source>
        <strain evidence="5">Isolate 1-1 / race 1 (BBBD)</strain>
        <strain evidence="4">isolate 1-1 / race 1 (BBBD)</strain>
    </source>
</reference>
<dbReference type="Pfam" id="PF14303">
    <property type="entry name" value="NAM-associated"/>
    <property type="match status" value="1"/>
</dbReference>
<evidence type="ECO:0000313" key="3">
    <source>
        <dbReference type="EMBL" id="OAV89682.1"/>
    </source>
</evidence>
<feature type="compositionally biased region" description="Basic and acidic residues" evidence="1">
    <location>
        <begin position="142"/>
        <end position="151"/>
    </location>
</feature>